<comment type="caution">
    <text evidence="9">The sequence shown here is derived from an EMBL/GenBank/DDBJ whole genome shotgun (WGS) entry which is preliminary data.</text>
</comment>
<keyword evidence="4 7" id="KW-0812">Transmembrane</keyword>
<evidence type="ECO:0000256" key="1">
    <source>
        <dbReference type="ARBA" id="ARBA00004651"/>
    </source>
</evidence>
<dbReference type="Proteomes" id="UP001500928">
    <property type="component" value="Unassembled WGS sequence"/>
</dbReference>
<dbReference type="Pfam" id="PF07690">
    <property type="entry name" value="MFS_1"/>
    <property type="match status" value="1"/>
</dbReference>
<dbReference type="SUPFAM" id="SSF103473">
    <property type="entry name" value="MFS general substrate transporter"/>
    <property type="match status" value="1"/>
</dbReference>
<keyword evidence="3" id="KW-1003">Cell membrane</keyword>
<feature type="transmembrane region" description="Helical" evidence="7">
    <location>
        <begin position="377"/>
        <end position="398"/>
    </location>
</feature>
<feature type="transmembrane region" description="Helical" evidence="7">
    <location>
        <begin position="59"/>
        <end position="79"/>
    </location>
</feature>
<dbReference type="PANTHER" id="PTHR43045">
    <property type="entry name" value="SHIKIMATE TRANSPORTER"/>
    <property type="match status" value="1"/>
</dbReference>
<dbReference type="InterPro" id="IPR036259">
    <property type="entry name" value="MFS_trans_sf"/>
</dbReference>
<evidence type="ECO:0000313" key="10">
    <source>
        <dbReference type="Proteomes" id="UP001500928"/>
    </source>
</evidence>
<feature type="transmembrane region" description="Helical" evidence="7">
    <location>
        <begin position="254"/>
        <end position="271"/>
    </location>
</feature>
<dbReference type="InterPro" id="IPR005829">
    <property type="entry name" value="Sugar_transporter_CS"/>
</dbReference>
<comment type="subcellular location">
    <subcellularLocation>
        <location evidence="1">Cell membrane</location>
        <topology evidence="1">Multi-pass membrane protein</topology>
    </subcellularLocation>
</comment>
<name>A0ABP9ADN9_9PSEU</name>
<organism evidence="9 10">
    <name type="scientific">Actinomycetospora chlora</name>
    <dbReference type="NCBI Taxonomy" id="663608"/>
    <lineage>
        <taxon>Bacteria</taxon>
        <taxon>Bacillati</taxon>
        <taxon>Actinomycetota</taxon>
        <taxon>Actinomycetes</taxon>
        <taxon>Pseudonocardiales</taxon>
        <taxon>Pseudonocardiaceae</taxon>
        <taxon>Actinomycetospora</taxon>
    </lineage>
</organism>
<feature type="transmembrane region" description="Helical" evidence="7">
    <location>
        <begin position="283"/>
        <end position="301"/>
    </location>
</feature>
<feature type="transmembrane region" description="Helical" evidence="7">
    <location>
        <begin position="91"/>
        <end position="110"/>
    </location>
</feature>
<protein>
    <submittedName>
        <fullName evidence="9">MFS transporter</fullName>
    </submittedName>
</protein>
<evidence type="ECO:0000313" key="9">
    <source>
        <dbReference type="EMBL" id="GAA4779729.1"/>
    </source>
</evidence>
<evidence type="ECO:0000256" key="5">
    <source>
        <dbReference type="ARBA" id="ARBA00022989"/>
    </source>
</evidence>
<evidence type="ECO:0000256" key="7">
    <source>
        <dbReference type="SAM" id="Phobius"/>
    </source>
</evidence>
<evidence type="ECO:0000259" key="8">
    <source>
        <dbReference type="PROSITE" id="PS50850"/>
    </source>
</evidence>
<dbReference type="CDD" id="cd17369">
    <property type="entry name" value="MFS_ShiA_like"/>
    <property type="match status" value="1"/>
</dbReference>
<dbReference type="EMBL" id="BAABHO010000006">
    <property type="protein sequence ID" value="GAA4779729.1"/>
    <property type="molecule type" value="Genomic_DNA"/>
</dbReference>
<feature type="transmembrane region" description="Helical" evidence="7">
    <location>
        <begin position="157"/>
        <end position="180"/>
    </location>
</feature>
<gene>
    <name evidence="9" type="ORF">GCM10023200_11220</name>
</gene>
<keyword evidence="2" id="KW-0813">Transport</keyword>
<evidence type="ECO:0000256" key="3">
    <source>
        <dbReference type="ARBA" id="ARBA00022475"/>
    </source>
</evidence>
<keyword evidence="10" id="KW-1185">Reference proteome</keyword>
<evidence type="ECO:0000256" key="2">
    <source>
        <dbReference type="ARBA" id="ARBA00022448"/>
    </source>
</evidence>
<proteinExistence type="predicted"/>
<keyword evidence="6 7" id="KW-0472">Membrane</keyword>
<dbReference type="InterPro" id="IPR011701">
    <property type="entry name" value="MFS"/>
</dbReference>
<evidence type="ECO:0000256" key="4">
    <source>
        <dbReference type="ARBA" id="ARBA00022692"/>
    </source>
</evidence>
<dbReference type="RefSeq" id="WP_345411605.1">
    <property type="nucleotide sequence ID" value="NZ_BAABHO010000006.1"/>
</dbReference>
<dbReference type="PANTHER" id="PTHR43045:SF1">
    <property type="entry name" value="SHIKIMATE TRANSPORTER"/>
    <property type="match status" value="1"/>
</dbReference>
<sequence length="435" mass="45235">MSTTAPVSTSDSIHTPRRVALASAVGTTIEWYDFYLYATATALVFNQLFFPSVDPTTGTLAAFATYAAGFGARPIGAVISGHLGDRLGRKVVLVAALVTMGLATTAIGLLPTYATIGVWAPILLVVLRIVQGLAVGGEWAGAAILGVEHAPARRRGFFGSFTQLGSPAGMLLATGSLFLVRVIGGNEAFLSWAWRLPFLASILLVGVGLFIRLRISDGAAFRRLRDAGEVALLPVVEVFREAPRNVLVTTGLRLSQIALFVLLTTYGLTYITGELGKANSAGLLAVVITSALGLLTTPLWAVLSDRIGRRTPYLIGSIGGTITLALFFLAVGTGSTPLIVLAMVLGINVTHDAMYGPQAAWFAELFSTRLRYSGASLGYGIGSVVAGGFAPLVAAALVGATGSFWLVVAFLGVLSVLTTVAALAGRETAHEPLAS</sequence>
<keyword evidence="5 7" id="KW-1133">Transmembrane helix</keyword>
<dbReference type="Gene3D" id="1.20.1250.20">
    <property type="entry name" value="MFS general substrate transporter like domains"/>
    <property type="match status" value="2"/>
</dbReference>
<reference evidence="10" key="1">
    <citation type="journal article" date="2019" name="Int. J. Syst. Evol. Microbiol.">
        <title>The Global Catalogue of Microorganisms (GCM) 10K type strain sequencing project: providing services to taxonomists for standard genome sequencing and annotation.</title>
        <authorList>
            <consortium name="The Broad Institute Genomics Platform"/>
            <consortium name="The Broad Institute Genome Sequencing Center for Infectious Disease"/>
            <person name="Wu L."/>
            <person name="Ma J."/>
        </authorList>
    </citation>
    <scope>NUCLEOTIDE SEQUENCE [LARGE SCALE GENOMIC DNA]</scope>
    <source>
        <strain evidence="10">JCM 17979</strain>
    </source>
</reference>
<dbReference type="PROSITE" id="PS50850">
    <property type="entry name" value="MFS"/>
    <property type="match status" value="1"/>
</dbReference>
<dbReference type="InterPro" id="IPR020846">
    <property type="entry name" value="MFS_dom"/>
</dbReference>
<evidence type="ECO:0000256" key="6">
    <source>
        <dbReference type="ARBA" id="ARBA00023136"/>
    </source>
</evidence>
<feature type="transmembrane region" description="Helical" evidence="7">
    <location>
        <begin position="192"/>
        <end position="215"/>
    </location>
</feature>
<feature type="transmembrane region" description="Helical" evidence="7">
    <location>
        <begin position="116"/>
        <end position="145"/>
    </location>
</feature>
<feature type="domain" description="Major facilitator superfamily (MFS) profile" evidence="8">
    <location>
        <begin position="19"/>
        <end position="427"/>
    </location>
</feature>
<dbReference type="PROSITE" id="PS00217">
    <property type="entry name" value="SUGAR_TRANSPORT_2"/>
    <property type="match status" value="1"/>
</dbReference>
<accession>A0ABP9ADN9</accession>
<feature type="transmembrane region" description="Helical" evidence="7">
    <location>
        <begin position="404"/>
        <end position="425"/>
    </location>
</feature>